<evidence type="ECO:0000313" key="1">
    <source>
        <dbReference type="EMBL" id="KAG9230600.1"/>
    </source>
</evidence>
<dbReference type="EMBL" id="MU251658">
    <property type="protein sequence ID" value="KAG9230600.1"/>
    <property type="molecule type" value="Genomic_DNA"/>
</dbReference>
<gene>
    <name evidence="1" type="ORF">BJ875DRAFT_150101</name>
</gene>
<protein>
    <submittedName>
        <fullName evidence="1">Uncharacterized protein</fullName>
    </submittedName>
</protein>
<organism evidence="1 2">
    <name type="scientific">Amylocarpus encephaloides</name>
    <dbReference type="NCBI Taxonomy" id="45428"/>
    <lineage>
        <taxon>Eukaryota</taxon>
        <taxon>Fungi</taxon>
        <taxon>Dikarya</taxon>
        <taxon>Ascomycota</taxon>
        <taxon>Pezizomycotina</taxon>
        <taxon>Leotiomycetes</taxon>
        <taxon>Helotiales</taxon>
        <taxon>Helotiales incertae sedis</taxon>
        <taxon>Amylocarpus</taxon>
    </lineage>
</organism>
<comment type="caution">
    <text evidence="1">The sequence shown here is derived from an EMBL/GenBank/DDBJ whole genome shotgun (WGS) entry which is preliminary data.</text>
</comment>
<name>A0A9P7YCJ9_9HELO</name>
<accession>A0A9P7YCJ9</accession>
<sequence length="202" mass="23445">MVALINRQRYATTKGEPFMQLVTSPGSNTEYRPSCRSLPAIRQSWRCFPASVESKPTRSQSLYFRQAVPRICIKVPDAPQSRGIFELPRVVKKALCELKRKREGPTCHSFTSPSHFICQLCSDGSIIPPWFPHHSSHLFLAHFTPPIQKSTQLGLPELRNEPNLLRKICKLVRRLHLCWFSVTHHHTRNHIHWRLRPFHSIT</sequence>
<dbReference type="AlphaFoldDB" id="A0A9P7YCJ9"/>
<keyword evidence="2" id="KW-1185">Reference proteome</keyword>
<dbReference type="Proteomes" id="UP000824998">
    <property type="component" value="Unassembled WGS sequence"/>
</dbReference>
<reference evidence="1" key="1">
    <citation type="journal article" date="2021" name="IMA Fungus">
        <title>Genomic characterization of three marine fungi, including Emericellopsis atlantica sp. nov. with signatures of a generalist lifestyle and marine biomass degradation.</title>
        <authorList>
            <person name="Hagestad O.C."/>
            <person name="Hou L."/>
            <person name="Andersen J.H."/>
            <person name="Hansen E.H."/>
            <person name="Altermark B."/>
            <person name="Li C."/>
            <person name="Kuhnert E."/>
            <person name="Cox R.J."/>
            <person name="Crous P.W."/>
            <person name="Spatafora J.W."/>
            <person name="Lail K."/>
            <person name="Amirebrahimi M."/>
            <person name="Lipzen A."/>
            <person name="Pangilinan J."/>
            <person name="Andreopoulos W."/>
            <person name="Hayes R.D."/>
            <person name="Ng V."/>
            <person name="Grigoriev I.V."/>
            <person name="Jackson S.A."/>
            <person name="Sutton T.D.S."/>
            <person name="Dobson A.D.W."/>
            <person name="Rama T."/>
        </authorList>
    </citation>
    <scope>NUCLEOTIDE SEQUENCE</scope>
    <source>
        <strain evidence="1">TRa018bII</strain>
    </source>
</reference>
<proteinExistence type="predicted"/>
<evidence type="ECO:0000313" key="2">
    <source>
        <dbReference type="Proteomes" id="UP000824998"/>
    </source>
</evidence>